<feature type="transmembrane region" description="Helical" evidence="1">
    <location>
        <begin position="6"/>
        <end position="27"/>
    </location>
</feature>
<keyword evidence="1" id="KW-0472">Membrane</keyword>
<accession>A0A160VIM9</accession>
<dbReference type="AlphaFoldDB" id="A0A160VIM9"/>
<reference evidence="2" key="1">
    <citation type="submission" date="2015-10" db="EMBL/GenBank/DDBJ databases">
        <authorList>
            <person name="Gilbert D.G."/>
        </authorList>
    </citation>
    <scope>NUCLEOTIDE SEQUENCE</scope>
</reference>
<protein>
    <submittedName>
        <fullName evidence="2">Uncharacterized protein</fullName>
    </submittedName>
</protein>
<organism evidence="2">
    <name type="scientific">hydrothermal vent metagenome</name>
    <dbReference type="NCBI Taxonomy" id="652676"/>
    <lineage>
        <taxon>unclassified sequences</taxon>
        <taxon>metagenomes</taxon>
        <taxon>ecological metagenomes</taxon>
    </lineage>
</organism>
<name>A0A160VIM9_9ZZZZ</name>
<sequence length="41" mass="4973">MSNWEMFTWITVFILGFGSIAVFILFVKDIRQIMKKFQKEE</sequence>
<dbReference type="EMBL" id="FAXC01000344">
    <property type="protein sequence ID" value="CUV10039.1"/>
    <property type="molecule type" value="Genomic_DNA"/>
</dbReference>
<keyword evidence="1" id="KW-1133">Transmembrane helix</keyword>
<keyword evidence="1" id="KW-0812">Transmembrane</keyword>
<evidence type="ECO:0000256" key="1">
    <source>
        <dbReference type="SAM" id="Phobius"/>
    </source>
</evidence>
<gene>
    <name evidence="2" type="ORF">MGWOODY_Mmi1545</name>
</gene>
<evidence type="ECO:0000313" key="2">
    <source>
        <dbReference type="EMBL" id="CUV10039.1"/>
    </source>
</evidence>
<proteinExistence type="predicted"/>